<dbReference type="EMBL" id="NNRJ01000015">
    <property type="protein sequence ID" value="OYR19795.1"/>
    <property type="molecule type" value="Genomic_DNA"/>
</dbReference>
<reference evidence="2 3" key="1">
    <citation type="submission" date="2017-07" db="EMBL/GenBank/DDBJ databases">
        <title>Phylogenetic study on the rhizospheric bacterium Ochrobactrum sp. A44.</title>
        <authorList>
            <person name="Krzyzanowska D.M."/>
            <person name="Ossowicki A."/>
            <person name="Rajewska M."/>
            <person name="Maciag T."/>
            <person name="Kaczynski Z."/>
            <person name="Czerwicka M."/>
            <person name="Jafra S."/>
        </authorList>
    </citation>
    <scope>NUCLEOTIDE SEQUENCE [LARGE SCALE GENOMIC DNA]</scope>
    <source>
        <strain evidence="2 3">DSM 7216</strain>
    </source>
</reference>
<protein>
    <submittedName>
        <fullName evidence="2">Uncharacterized protein</fullName>
    </submittedName>
</protein>
<accession>A0A256FY73</accession>
<gene>
    <name evidence="2" type="ORF">CEV31_1213</name>
</gene>
<proteinExistence type="predicted"/>
<evidence type="ECO:0000313" key="3">
    <source>
        <dbReference type="Proteomes" id="UP000215590"/>
    </source>
</evidence>
<name>A0A256FY73_9HYPH</name>
<dbReference type="Proteomes" id="UP000215590">
    <property type="component" value="Unassembled WGS sequence"/>
</dbReference>
<organism evidence="2 3">
    <name type="scientific">Brucella thiophenivorans</name>
    <dbReference type="NCBI Taxonomy" id="571255"/>
    <lineage>
        <taxon>Bacteria</taxon>
        <taxon>Pseudomonadati</taxon>
        <taxon>Pseudomonadota</taxon>
        <taxon>Alphaproteobacteria</taxon>
        <taxon>Hyphomicrobiales</taxon>
        <taxon>Brucellaceae</taxon>
        <taxon>Brucella/Ochrobactrum group</taxon>
        <taxon>Brucella</taxon>
    </lineage>
</organism>
<keyword evidence="3" id="KW-1185">Reference proteome</keyword>
<sequence>MNGCRKTSSGQSALSKNFVSRRVTEKERPGVGPCRRLKRGLFV</sequence>
<comment type="caution">
    <text evidence="2">The sequence shown here is derived from an EMBL/GenBank/DDBJ whole genome shotgun (WGS) entry which is preliminary data.</text>
</comment>
<feature type="compositionally biased region" description="Polar residues" evidence="1">
    <location>
        <begin position="1"/>
        <end position="18"/>
    </location>
</feature>
<evidence type="ECO:0000256" key="1">
    <source>
        <dbReference type="SAM" id="MobiDB-lite"/>
    </source>
</evidence>
<evidence type="ECO:0000313" key="2">
    <source>
        <dbReference type="EMBL" id="OYR19795.1"/>
    </source>
</evidence>
<feature type="region of interest" description="Disordered" evidence="1">
    <location>
        <begin position="1"/>
        <end position="32"/>
    </location>
</feature>
<dbReference type="AlphaFoldDB" id="A0A256FY73"/>